<protein>
    <submittedName>
        <fullName evidence="1">Uncharacterized protein</fullName>
    </submittedName>
</protein>
<reference evidence="1 2" key="1">
    <citation type="journal article" date="2015" name="Nature">
        <title>rRNA introns, odd ribosomes, and small enigmatic genomes across a large radiation of phyla.</title>
        <authorList>
            <person name="Brown C.T."/>
            <person name="Hug L.A."/>
            <person name="Thomas B.C."/>
            <person name="Sharon I."/>
            <person name="Castelle C.J."/>
            <person name="Singh A."/>
            <person name="Wilkins M.J."/>
            <person name="Williams K.H."/>
            <person name="Banfield J.F."/>
        </authorList>
    </citation>
    <scope>NUCLEOTIDE SEQUENCE [LARGE SCALE GENOMIC DNA]</scope>
</reference>
<comment type="caution">
    <text evidence="1">The sequence shown here is derived from an EMBL/GenBank/DDBJ whole genome shotgun (WGS) entry which is preliminary data.</text>
</comment>
<evidence type="ECO:0000313" key="1">
    <source>
        <dbReference type="EMBL" id="KKT90586.1"/>
    </source>
</evidence>
<evidence type="ECO:0000313" key="2">
    <source>
        <dbReference type="Proteomes" id="UP000033966"/>
    </source>
</evidence>
<name>A0A0G1L3S5_9BACT</name>
<gene>
    <name evidence="1" type="ORF">UW92_C0033G0001</name>
</gene>
<organism evidence="1 2">
    <name type="scientific">Candidatus Jorgensenbacteria bacterium GW2011_GWA2_45_13</name>
    <dbReference type="NCBI Taxonomy" id="1618662"/>
    <lineage>
        <taxon>Bacteria</taxon>
        <taxon>Candidatus Joergenseniibacteriota</taxon>
    </lineage>
</organism>
<sequence length="90" mass="9802">MSNGLVSAVAPIQENEYVPMKFDIFWDNVHNDHLQGVIKREQISSDGIPAVGTTYYAPTIQKKGSKSVVVRSISGGKGASPLRLKVEPTF</sequence>
<dbReference type="AlphaFoldDB" id="A0A0G1L3S5"/>
<proteinExistence type="predicted"/>
<dbReference type="Proteomes" id="UP000033966">
    <property type="component" value="Unassembled WGS sequence"/>
</dbReference>
<accession>A0A0G1L3S5</accession>
<dbReference type="EMBL" id="LCKF01000033">
    <property type="protein sequence ID" value="KKT90586.1"/>
    <property type="molecule type" value="Genomic_DNA"/>
</dbReference>